<dbReference type="PANTHER" id="PTHR32024:SF1">
    <property type="entry name" value="KTR SYSTEM POTASSIUM UPTAKE PROTEIN B"/>
    <property type="match status" value="1"/>
</dbReference>
<keyword evidence="4 8" id="KW-0812">Transmembrane</keyword>
<keyword evidence="5 8" id="KW-1133">Transmembrane helix</keyword>
<evidence type="ECO:0000256" key="7">
    <source>
        <dbReference type="ARBA" id="ARBA00023136"/>
    </source>
</evidence>
<dbReference type="GO" id="GO:0008324">
    <property type="term" value="F:monoatomic cation transmembrane transporter activity"/>
    <property type="evidence" value="ECO:0007669"/>
    <property type="project" value="InterPro"/>
</dbReference>
<dbReference type="GO" id="GO:0005886">
    <property type="term" value="C:plasma membrane"/>
    <property type="evidence" value="ECO:0007669"/>
    <property type="project" value="UniProtKB-SubCell"/>
</dbReference>
<dbReference type="GO" id="GO:0030001">
    <property type="term" value="P:metal ion transport"/>
    <property type="evidence" value="ECO:0007669"/>
    <property type="project" value="UniProtKB-ARBA"/>
</dbReference>
<evidence type="ECO:0000256" key="1">
    <source>
        <dbReference type="ARBA" id="ARBA00004651"/>
    </source>
</evidence>
<proteinExistence type="predicted"/>
<keyword evidence="2" id="KW-0813">Transport</keyword>
<keyword evidence="6" id="KW-0406">Ion transport</keyword>
<keyword evidence="3" id="KW-1003">Cell membrane</keyword>
<reference evidence="9" key="1">
    <citation type="submission" date="2020-02" db="EMBL/GenBank/DDBJ databases">
        <authorList>
            <person name="Meier V. D."/>
        </authorList>
    </citation>
    <scope>NUCLEOTIDE SEQUENCE</scope>
    <source>
        <strain evidence="9">AVDCRST_MAG41</strain>
    </source>
</reference>
<evidence type="ECO:0000313" key="9">
    <source>
        <dbReference type="EMBL" id="CAA9287531.1"/>
    </source>
</evidence>
<feature type="transmembrane region" description="Helical" evidence="8">
    <location>
        <begin position="122"/>
        <end position="146"/>
    </location>
</feature>
<organism evidence="9">
    <name type="scientific">uncultured Mycobacteriales bacterium</name>
    <dbReference type="NCBI Taxonomy" id="581187"/>
    <lineage>
        <taxon>Bacteria</taxon>
        <taxon>Bacillati</taxon>
        <taxon>Actinomycetota</taxon>
        <taxon>Actinomycetes</taxon>
        <taxon>Mycobacteriales</taxon>
        <taxon>environmental samples</taxon>
    </lineage>
</organism>
<evidence type="ECO:0000256" key="8">
    <source>
        <dbReference type="SAM" id="Phobius"/>
    </source>
</evidence>
<dbReference type="EMBL" id="CADCTP010000393">
    <property type="protein sequence ID" value="CAA9287531.1"/>
    <property type="molecule type" value="Genomic_DNA"/>
</dbReference>
<feature type="transmembrane region" description="Helical" evidence="8">
    <location>
        <begin position="188"/>
        <end position="208"/>
    </location>
</feature>
<feature type="transmembrane region" description="Helical" evidence="8">
    <location>
        <begin position="228"/>
        <end position="247"/>
    </location>
</feature>
<evidence type="ECO:0000256" key="6">
    <source>
        <dbReference type="ARBA" id="ARBA00023065"/>
    </source>
</evidence>
<dbReference type="PANTHER" id="PTHR32024">
    <property type="entry name" value="TRK SYSTEM POTASSIUM UPTAKE PROTEIN TRKG-RELATED"/>
    <property type="match status" value="1"/>
</dbReference>
<dbReference type="AlphaFoldDB" id="A0A6J4JUI3"/>
<feature type="transmembrane region" description="Helical" evidence="8">
    <location>
        <begin position="71"/>
        <end position="96"/>
    </location>
</feature>
<keyword evidence="7 8" id="KW-0472">Membrane</keyword>
<evidence type="ECO:0000256" key="5">
    <source>
        <dbReference type="ARBA" id="ARBA00022989"/>
    </source>
</evidence>
<evidence type="ECO:0000256" key="2">
    <source>
        <dbReference type="ARBA" id="ARBA00022448"/>
    </source>
</evidence>
<evidence type="ECO:0000256" key="4">
    <source>
        <dbReference type="ARBA" id="ARBA00022692"/>
    </source>
</evidence>
<evidence type="ECO:0000256" key="3">
    <source>
        <dbReference type="ARBA" id="ARBA00022475"/>
    </source>
</evidence>
<comment type="subcellular location">
    <subcellularLocation>
        <location evidence="1">Cell membrane</location>
        <topology evidence="1">Multi-pass membrane protein</topology>
    </subcellularLocation>
</comment>
<protein>
    <submittedName>
        <fullName evidence="9">KtrAB potassium uptake system, integral membrane component KtrB</fullName>
    </submittedName>
</protein>
<feature type="transmembrane region" description="Helical" evidence="8">
    <location>
        <begin position="6"/>
        <end position="28"/>
    </location>
</feature>
<sequence length="443" mass="46575">MNGLRRPGVVVLVGFASAIGVLTLLLMLPVAHQPGERSSVVEALFTATSAVCITGLSVVDTPNHWSTTGQVLIMVGVQFGGLGFMTSASLLGLTALRRLGLRTRILAAAETRTVGLGDVRRVIRGVALVSLVTEALLAVVLGLRLWARYDVPPGRAAYEGLFHAVMAFNNSGFALYSDSLIRFATDPWICLPIAVAVILGALGFPVLFELRRELRTPRTWTLHTKITVSAYVLLTVAGTVAVTALEWSNRATLGPLGVGDKLLVGFFMGGPQARSAGFNSLDVGAMNDTSWLVLDCLMFVGGGSGGMGGGIKVTTFMVLFFAIVAEVRGDPAVTAFGKEISTAVLRQALSVALLGVALVALGTLMILGLSDVALDRALFEVVSAFATNGLSTGITGSLPEPAQYVLVVLMFTGRLGPVTVASALALRERQKLFRLPEERPIVG</sequence>
<gene>
    <name evidence="9" type="ORF">AVDCRST_MAG41-4116</name>
</gene>
<dbReference type="InterPro" id="IPR003445">
    <property type="entry name" value="Cat_transpt"/>
</dbReference>
<accession>A0A6J4JUI3</accession>
<name>A0A6J4JUI3_9ACTN</name>
<dbReference type="Pfam" id="PF02386">
    <property type="entry name" value="TrkH"/>
    <property type="match status" value="1"/>
</dbReference>
<feature type="transmembrane region" description="Helical" evidence="8">
    <location>
        <begin position="404"/>
        <end position="426"/>
    </location>
</feature>
<feature type="transmembrane region" description="Helical" evidence="8">
    <location>
        <begin position="348"/>
        <end position="369"/>
    </location>
</feature>